<gene>
    <name evidence="3" type="ORF">CVT24_001509</name>
</gene>
<proteinExistence type="predicted"/>
<evidence type="ECO:0000256" key="1">
    <source>
        <dbReference type="SAM" id="MobiDB-lite"/>
    </source>
</evidence>
<feature type="compositionally biased region" description="Basic and acidic residues" evidence="1">
    <location>
        <begin position="99"/>
        <end position="114"/>
    </location>
</feature>
<dbReference type="InParanoid" id="A0A409YFA2"/>
<organism evidence="3 4">
    <name type="scientific">Panaeolus cyanescens</name>
    <dbReference type="NCBI Taxonomy" id="181874"/>
    <lineage>
        <taxon>Eukaryota</taxon>
        <taxon>Fungi</taxon>
        <taxon>Dikarya</taxon>
        <taxon>Basidiomycota</taxon>
        <taxon>Agaricomycotina</taxon>
        <taxon>Agaricomycetes</taxon>
        <taxon>Agaricomycetidae</taxon>
        <taxon>Agaricales</taxon>
        <taxon>Agaricineae</taxon>
        <taxon>Galeropsidaceae</taxon>
        <taxon>Panaeolus</taxon>
    </lineage>
</organism>
<feature type="region of interest" description="Disordered" evidence="1">
    <location>
        <begin position="80"/>
        <end position="180"/>
    </location>
</feature>
<dbReference type="AlphaFoldDB" id="A0A409YFA2"/>
<keyword evidence="2" id="KW-0472">Membrane</keyword>
<name>A0A409YFA2_9AGAR</name>
<keyword evidence="2" id="KW-0812">Transmembrane</keyword>
<comment type="caution">
    <text evidence="3">The sequence shown here is derived from an EMBL/GenBank/DDBJ whole genome shotgun (WGS) entry which is preliminary data.</text>
</comment>
<feature type="compositionally biased region" description="Basic and acidic residues" evidence="1">
    <location>
        <begin position="80"/>
        <end position="90"/>
    </location>
</feature>
<dbReference type="EMBL" id="NHTK01001224">
    <property type="protein sequence ID" value="PPR01680.1"/>
    <property type="molecule type" value="Genomic_DNA"/>
</dbReference>
<accession>A0A409YFA2</accession>
<dbReference type="OrthoDB" id="10559754at2759"/>
<feature type="transmembrane region" description="Helical" evidence="2">
    <location>
        <begin position="25"/>
        <end position="49"/>
    </location>
</feature>
<evidence type="ECO:0000256" key="2">
    <source>
        <dbReference type="SAM" id="Phobius"/>
    </source>
</evidence>
<dbReference type="Proteomes" id="UP000284842">
    <property type="component" value="Unassembled WGS sequence"/>
</dbReference>
<evidence type="ECO:0000313" key="3">
    <source>
        <dbReference type="EMBL" id="PPR01680.1"/>
    </source>
</evidence>
<keyword evidence="2" id="KW-1133">Transmembrane helix</keyword>
<reference evidence="3 4" key="1">
    <citation type="journal article" date="2018" name="Evol. Lett.">
        <title>Horizontal gene cluster transfer increased hallucinogenic mushroom diversity.</title>
        <authorList>
            <person name="Reynolds H.T."/>
            <person name="Vijayakumar V."/>
            <person name="Gluck-Thaler E."/>
            <person name="Korotkin H.B."/>
            <person name="Matheny P.B."/>
            <person name="Slot J.C."/>
        </authorList>
    </citation>
    <scope>NUCLEOTIDE SEQUENCE [LARGE SCALE GENOMIC DNA]</scope>
    <source>
        <strain evidence="3 4">2629</strain>
    </source>
</reference>
<protein>
    <submittedName>
        <fullName evidence="3">Uncharacterized protein</fullName>
    </submittedName>
</protein>
<evidence type="ECO:0000313" key="4">
    <source>
        <dbReference type="Proteomes" id="UP000284842"/>
    </source>
</evidence>
<sequence length="203" mass="22508">MSKEHEEHFLSFEAASESNKPLPSVAVVFISIALGFGFVLLYSFIAILLRIRSKMKESTFKLDADRNLAEAAELMVNKRDTPLSYDKHDSQDEEEEELDLRAQEDGLDVVDPRTGDGSVPADDQDTSTNQTLPTAAPASHGSDGKDLQRQSSKGKKPVRNKSIQDGAAEPRTYGPLDDLKAEIERQLSEIEEESSQSTLTRRK</sequence>
<keyword evidence="4" id="KW-1185">Reference proteome</keyword>